<dbReference type="KEGG" id="epo:Epro_0947"/>
<evidence type="ECO:0000313" key="6">
    <source>
        <dbReference type="EMBL" id="AKL98326.1"/>
    </source>
</evidence>
<dbReference type="OrthoDB" id="9809618at2"/>
<keyword evidence="4" id="KW-1133">Transmembrane helix</keyword>
<proteinExistence type="predicted"/>
<comment type="pathway">
    <text evidence="1">Lipid metabolism.</text>
</comment>
<evidence type="ECO:0000256" key="4">
    <source>
        <dbReference type="SAM" id="Phobius"/>
    </source>
</evidence>
<keyword evidence="4" id="KW-0472">Membrane</keyword>
<evidence type="ECO:0000256" key="2">
    <source>
        <dbReference type="ARBA" id="ARBA00022679"/>
    </source>
</evidence>
<evidence type="ECO:0000256" key="3">
    <source>
        <dbReference type="ARBA" id="ARBA00023315"/>
    </source>
</evidence>
<dbReference type="AlphaFoldDB" id="A0A0G3WI11"/>
<dbReference type="GO" id="GO:0006654">
    <property type="term" value="P:phosphatidic acid biosynthetic process"/>
    <property type="evidence" value="ECO:0007669"/>
    <property type="project" value="TreeGrafter"/>
</dbReference>
<protein>
    <submittedName>
        <fullName evidence="6">Putative Phospholipid/glycerol acyltransferase</fullName>
    </submittedName>
</protein>
<name>A0A0G3WI11_9BACT</name>
<dbReference type="Proteomes" id="UP000035337">
    <property type="component" value="Chromosome"/>
</dbReference>
<reference evidence="6 7" key="1">
    <citation type="submission" date="2014-09" db="EMBL/GenBank/DDBJ databases">
        <title>Complete genome sequence of Endomicrobium proavitum.</title>
        <authorList>
            <person name="Zheng H."/>
        </authorList>
    </citation>
    <scope>NUCLEOTIDE SEQUENCE [LARGE SCALE GENOMIC DNA]</scope>
    <source>
        <strain evidence="6 7">Rsa215</strain>
    </source>
</reference>
<organism evidence="6 7">
    <name type="scientific">Endomicrobium proavitum</name>
    <dbReference type="NCBI Taxonomy" id="1408281"/>
    <lineage>
        <taxon>Bacteria</taxon>
        <taxon>Pseudomonadati</taxon>
        <taxon>Elusimicrobiota</taxon>
        <taxon>Endomicrobiia</taxon>
        <taxon>Endomicrobiales</taxon>
        <taxon>Endomicrobiaceae</taxon>
        <taxon>Endomicrobium</taxon>
    </lineage>
</organism>
<dbReference type="CDD" id="cd07989">
    <property type="entry name" value="LPLAT_AGPAT-like"/>
    <property type="match status" value="1"/>
</dbReference>
<dbReference type="EMBL" id="CP009498">
    <property type="protein sequence ID" value="AKL98326.1"/>
    <property type="molecule type" value="Genomic_DNA"/>
</dbReference>
<evidence type="ECO:0000256" key="1">
    <source>
        <dbReference type="ARBA" id="ARBA00005189"/>
    </source>
</evidence>
<dbReference type="PANTHER" id="PTHR10434:SF11">
    <property type="entry name" value="1-ACYL-SN-GLYCEROL-3-PHOSPHATE ACYLTRANSFERASE"/>
    <property type="match status" value="1"/>
</dbReference>
<dbReference type="InterPro" id="IPR002123">
    <property type="entry name" value="Plipid/glycerol_acylTrfase"/>
</dbReference>
<keyword evidence="4" id="KW-0812">Transmembrane</keyword>
<dbReference type="PANTHER" id="PTHR10434">
    <property type="entry name" value="1-ACYL-SN-GLYCEROL-3-PHOSPHATE ACYLTRANSFERASE"/>
    <property type="match status" value="1"/>
</dbReference>
<keyword evidence="7" id="KW-1185">Reference proteome</keyword>
<feature type="transmembrane region" description="Helical" evidence="4">
    <location>
        <begin position="44"/>
        <end position="63"/>
    </location>
</feature>
<accession>A0A0G3WI11</accession>
<feature type="domain" description="Phospholipid/glycerol acyltransferase" evidence="5">
    <location>
        <begin position="77"/>
        <end position="186"/>
    </location>
</feature>
<keyword evidence="2 6" id="KW-0808">Transferase</keyword>
<dbReference type="GO" id="GO:0003841">
    <property type="term" value="F:1-acylglycerol-3-phosphate O-acyltransferase activity"/>
    <property type="evidence" value="ECO:0007669"/>
    <property type="project" value="TreeGrafter"/>
</dbReference>
<keyword evidence="3 6" id="KW-0012">Acyltransferase</keyword>
<dbReference type="RefSeq" id="WP_052570878.1">
    <property type="nucleotide sequence ID" value="NZ_CP009498.1"/>
</dbReference>
<gene>
    <name evidence="6" type="ORF">Epro_0947</name>
</gene>
<evidence type="ECO:0000259" key="5">
    <source>
        <dbReference type="SMART" id="SM00563"/>
    </source>
</evidence>
<dbReference type="SUPFAM" id="SSF69593">
    <property type="entry name" value="Glycerol-3-phosphate (1)-acyltransferase"/>
    <property type="match status" value="1"/>
</dbReference>
<sequence>MSDFLKKLYAFPFVAAVYVWLSLSGFFVYPFFLITGFKEAQLRNFIYVQGSVVQLAILFVSVFNKKITKKRLIERPSILVANHPCTYDTFLFSDFGIKNLVCIAKGWPFRIPFYGTYIAKGGYINSDGKTAEQIIEEVRKKLSQGLHIGIFPEGTRRKTTGRFHSLAFEAAIKTKTPVVPFVIKGLEELLPPGSYFPKKADVEYIQLDSVSPKQFEGDAGGLKMARYVKKLIVSQLK</sequence>
<dbReference type="STRING" id="1408281.Epro_0947"/>
<feature type="transmembrane region" description="Helical" evidence="4">
    <location>
        <begin position="9"/>
        <end position="32"/>
    </location>
</feature>
<dbReference type="Pfam" id="PF01553">
    <property type="entry name" value="Acyltransferase"/>
    <property type="match status" value="1"/>
</dbReference>
<dbReference type="SMART" id="SM00563">
    <property type="entry name" value="PlsC"/>
    <property type="match status" value="1"/>
</dbReference>
<evidence type="ECO:0000313" key="7">
    <source>
        <dbReference type="Proteomes" id="UP000035337"/>
    </source>
</evidence>